<dbReference type="AlphaFoldDB" id="A0AAN9W005"/>
<dbReference type="InterPro" id="IPR006640">
    <property type="entry name" value="SprT-like_domain"/>
</dbReference>
<reference evidence="3 4" key="1">
    <citation type="submission" date="2024-03" db="EMBL/GenBank/DDBJ databases">
        <title>The genome assembly and annotation of the cricket Gryllus longicercus Weissman &amp; Gray.</title>
        <authorList>
            <person name="Szrajer S."/>
            <person name="Gray D."/>
            <person name="Ylla G."/>
        </authorList>
    </citation>
    <scope>NUCLEOTIDE SEQUENCE [LARGE SCALE GENOMIC DNA]</scope>
    <source>
        <strain evidence="3">DAG 2021-001</strain>
        <tissue evidence="3">Whole body minus gut</tissue>
    </source>
</reference>
<dbReference type="Gene3D" id="1.10.30.10">
    <property type="entry name" value="High mobility group box domain"/>
    <property type="match status" value="1"/>
</dbReference>
<feature type="compositionally biased region" description="Polar residues" evidence="1">
    <location>
        <begin position="186"/>
        <end position="197"/>
    </location>
</feature>
<feature type="region of interest" description="Disordered" evidence="1">
    <location>
        <begin position="141"/>
        <end position="197"/>
    </location>
</feature>
<feature type="compositionally biased region" description="Low complexity" evidence="1">
    <location>
        <begin position="141"/>
        <end position="162"/>
    </location>
</feature>
<feature type="region of interest" description="Disordered" evidence="1">
    <location>
        <begin position="239"/>
        <end position="306"/>
    </location>
</feature>
<dbReference type="EMBL" id="JAZDUA010000012">
    <property type="protein sequence ID" value="KAK7873518.1"/>
    <property type="molecule type" value="Genomic_DNA"/>
</dbReference>
<dbReference type="InterPro" id="IPR036910">
    <property type="entry name" value="HMG_box_dom_sf"/>
</dbReference>
<dbReference type="SMART" id="SM00731">
    <property type="entry name" value="SprT"/>
    <property type="match status" value="1"/>
</dbReference>
<gene>
    <name evidence="3" type="ORF">R5R35_008779</name>
</gene>
<accession>A0AAN9W005</accession>
<sequence>MDSSFLTFSPKALSKKKLNGNIVQGPVKSRILRSKICPLQDARCSPSSLYNIKNNRRESTESKKSSVLEDSVVILSEKISSRSTPHVPKLFNTDQERTASTLISKNVESGEIQRAANDKFDEILSWLNELYTAHERKRFSSPWSASNSSSVVECSPVSSNPPKLGTENTSKNRISETSSDESSKSRQQNNFLSSDYNCNSQEFDNTDNFKGVIPESSDDASEIQVKVRRKKVCLNFSDSECEDGSSNWSQTSSIGNKSDLISKKSDKDSKSLPCSEQGSNLSHSSLGKKKTDSVSSKSSEDSFKLSLPRSRRKNVDLISKKSSEISLKLSLPRSSDDGGSCSKTSYHSDESIISVSSADRIISNLYAKNWNKESVLTPVVQKRKTVTKNPNSEIDTGSIDATLSQLYGKNWDEEKILTPLLNKRKVRKGKENTPPVNKKEVNAKRPFLTPKTQVPNSGINAPKTCPSRTGVSKISQTFETLSFLRSLSACSPKKSNPEALLYKKDFKKKKDELCSRLFKLFNAEVFENKLPCNLKIAWNARMNRTAGFCRNSSVLGTQGKVRSSRIELSTKVCNTADRVRDTLIHELCHAASWIIDGVKSGHGAVWQAWTKRATARFPELPRIGRCHSYSIETKYTYKCKNCGYSFGRHSKSLDLQRKRCGYCYGEFDLLVNKKPQSTKTASSGVQSSPKTPRAVSGFALYVKENYKTTKEKNSGLKHADIMKLLGTQFSEIAHFQLRRFENQSIDKSNELFHCDELF</sequence>
<dbReference type="PANTHER" id="PTHR23099">
    <property type="entry name" value="TRANSCRIPTIONAL REGULATOR"/>
    <property type="match status" value="1"/>
</dbReference>
<evidence type="ECO:0000259" key="2">
    <source>
        <dbReference type="SMART" id="SM00731"/>
    </source>
</evidence>
<feature type="compositionally biased region" description="Polar residues" evidence="1">
    <location>
        <begin position="450"/>
        <end position="459"/>
    </location>
</feature>
<dbReference type="GO" id="GO:0005634">
    <property type="term" value="C:nucleus"/>
    <property type="evidence" value="ECO:0007669"/>
    <property type="project" value="TreeGrafter"/>
</dbReference>
<name>A0AAN9W005_9ORTH</name>
<dbReference type="CDD" id="cd00084">
    <property type="entry name" value="HMG-box_SF"/>
    <property type="match status" value="1"/>
</dbReference>
<dbReference type="GO" id="GO:0006974">
    <property type="term" value="P:DNA damage response"/>
    <property type="evidence" value="ECO:0007669"/>
    <property type="project" value="UniProtKB-ARBA"/>
</dbReference>
<protein>
    <recommendedName>
        <fullName evidence="2">SprT-like domain-containing protein</fullName>
    </recommendedName>
</protein>
<evidence type="ECO:0000313" key="3">
    <source>
        <dbReference type="EMBL" id="KAK7873518.1"/>
    </source>
</evidence>
<dbReference type="PANTHER" id="PTHR23099:SF0">
    <property type="entry name" value="GERM CELL NUCLEAR ACIDIC PROTEIN"/>
    <property type="match status" value="1"/>
</dbReference>
<dbReference type="Proteomes" id="UP001378592">
    <property type="component" value="Unassembled WGS sequence"/>
</dbReference>
<proteinExistence type="predicted"/>
<feature type="region of interest" description="Disordered" evidence="1">
    <location>
        <begin position="448"/>
        <end position="468"/>
    </location>
</feature>
<dbReference type="SUPFAM" id="SSF47095">
    <property type="entry name" value="HMG-box"/>
    <property type="match status" value="1"/>
</dbReference>
<keyword evidence="4" id="KW-1185">Reference proteome</keyword>
<organism evidence="3 4">
    <name type="scientific">Gryllus longicercus</name>
    <dbReference type="NCBI Taxonomy" id="2509291"/>
    <lineage>
        <taxon>Eukaryota</taxon>
        <taxon>Metazoa</taxon>
        <taxon>Ecdysozoa</taxon>
        <taxon>Arthropoda</taxon>
        <taxon>Hexapoda</taxon>
        <taxon>Insecta</taxon>
        <taxon>Pterygota</taxon>
        <taxon>Neoptera</taxon>
        <taxon>Polyneoptera</taxon>
        <taxon>Orthoptera</taxon>
        <taxon>Ensifera</taxon>
        <taxon>Gryllidea</taxon>
        <taxon>Grylloidea</taxon>
        <taxon>Gryllidae</taxon>
        <taxon>Gryllinae</taxon>
        <taxon>Gryllus</taxon>
    </lineage>
</organism>
<comment type="caution">
    <text evidence="3">The sequence shown here is derived from an EMBL/GenBank/DDBJ whole genome shotgun (WGS) entry which is preliminary data.</text>
</comment>
<feature type="domain" description="SprT-like" evidence="2">
    <location>
        <begin position="511"/>
        <end position="670"/>
    </location>
</feature>
<feature type="compositionally biased region" description="Polar residues" evidence="1">
    <location>
        <begin position="244"/>
        <end position="256"/>
    </location>
</feature>
<feature type="compositionally biased region" description="Basic and acidic residues" evidence="1">
    <location>
        <begin position="260"/>
        <end position="270"/>
    </location>
</feature>
<evidence type="ECO:0000313" key="4">
    <source>
        <dbReference type="Proteomes" id="UP001378592"/>
    </source>
</evidence>
<feature type="compositionally biased region" description="Polar residues" evidence="1">
    <location>
        <begin position="274"/>
        <end position="285"/>
    </location>
</feature>
<dbReference type="Pfam" id="PF10263">
    <property type="entry name" value="SprT-like"/>
    <property type="match status" value="1"/>
</dbReference>
<evidence type="ECO:0000256" key="1">
    <source>
        <dbReference type="SAM" id="MobiDB-lite"/>
    </source>
</evidence>